<keyword evidence="4" id="KW-1185">Reference proteome</keyword>
<evidence type="ECO:0000313" key="3">
    <source>
        <dbReference type="EMBL" id="MET3598368.1"/>
    </source>
</evidence>
<dbReference type="PANTHER" id="PTHR38589:SF1">
    <property type="entry name" value="BLR0621 PROTEIN"/>
    <property type="match status" value="1"/>
</dbReference>
<organism evidence="3 4">
    <name type="scientific">Martelella mangrovi</name>
    <dbReference type="NCBI Taxonomy" id="1397477"/>
    <lineage>
        <taxon>Bacteria</taxon>
        <taxon>Pseudomonadati</taxon>
        <taxon>Pseudomonadota</taxon>
        <taxon>Alphaproteobacteria</taxon>
        <taxon>Hyphomicrobiales</taxon>
        <taxon>Aurantimonadaceae</taxon>
        <taxon>Martelella</taxon>
    </lineage>
</organism>
<feature type="domain" description="L,D-TPase catalytic" evidence="2">
    <location>
        <begin position="14"/>
        <end position="183"/>
    </location>
</feature>
<feature type="active site" description="Nucleophile" evidence="1">
    <location>
        <position position="159"/>
    </location>
</feature>
<evidence type="ECO:0000313" key="4">
    <source>
        <dbReference type="Proteomes" id="UP001549164"/>
    </source>
</evidence>
<dbReference type="Proteomes" id="UP001549164">
    <property type="component" value="Unassembled WGS sequence"/>
</dbReference>
<keyword evidence="1" id="KW-0133">Cell shape</keyword>
<gene>
    <name evidence="3" type="ORF">ABID12_000289</name>
</gene>
<dbReference type="InterPro" id="IPR005490">
    <property type="entry name" value="LD_TPept_cat_dom"/>
</dbReference>
<feature type="active site" description="Proton donor/acceptor" evidence="1">
    <location>
        <position position="147"/>
    </location>
</feature>
<dbReference type="PROSITE" id="PS52029">
    <property type="entry name" value="LD_TPASE"/>
    <property type="match status" value="1"/>
</dbReference>
<protein>
    <submittedName>
        <fullName evidence="3">L,D-peptidoglycan transpeptidase YkuD (ErfK/YbiS/YcfS/YnhG family)</fullName>
    </submittedName>
</protein>
<proteinExistence type="predicted"/>
<comment type="pathway">
    <text evidence="1">Cell wall biogenesis; peptidoglycan biosynthesis.</text>
</comment>
<evidence type="ECO:0000256" key="1">
    <source>
        <dbReference type="PROSITE-ProRule" id="PRU01373"/>
    </source>
</evidence>
<dbReference type="PANTHER" id="PTHR38589">
    <property type="entry name" value="BLR0621 PROTEIN"/>
    <property type="match status" value="1"/>
</dbReference>
<comment type="caution">
    <text evidence="3">The sequence shown here is derived from an EMBL/GenBank/DDBJ whole genome shotgun (WGS) entry which is preliminary data.</text>
</comment>
<reference evidence="3 4" key="1">
    <citation type="submission" date="2024-06" db="EMBL/GenBank/DDBJ databases">
        <title>Genomic Encyclopedia of Type Strains, Phase IV (KMG-IV): sequencing the most valuable type-strain genomes for metagenomic binning, comparative biology and taxonomic classification.</title>
        <authorList>
            <person name="Goeker M."/>
        </authorList>
    </citation>
    <scope>NUCLEOTIDE SEQUENCE [LARGE SCALE GENOMIC DNA]</scope>
    <source>
        <strain evidence="3 4">DSM 28102</strain>
    </source>
</reference>
<sequence length="184" mass="20132">MKKTRKTIRRRKPAAITVHRAPGARHRAILGFGPLRFQAAIGRSGISARKREGDGATPPGVMALTGGFVPRRLPILPASPLRLRRITAADGWCDAPSDPNYNRPVRLPFTASHEKLLRDDGIYNIVIVLDWNLSSRVRGRGSAVFFHLARPDFAPTAGCVAIAPSAMRVLLPHLRRGTRLVVLG</sequence>
<accession>A0ABV2I7D1</accession>
<dbReference type="Pfam" id="PF03734">
    <property type="entry name" value="YkuD"/>
    <property type="match status" value="1"/>
</dbReference>
<keyword evidence="1" id="KW-0961">Cell wall biogenesis/degradation</keyword>
<keyword evidence="1" id="KW-0573">Peptidoglycan synthesis</keyword>
<dbReference type="EMBL" id="JBEPLY010000001">
    <property type="protein sequence ID" value="MET3598368.1"/>
    <property type="molecule type" value="Genomic_DNA"/>
</dbReference>
<name>A0ABV2I7D1_9HYPH</name>
<evidence type="ECO:0000259" key="2">
    <source>
        <dbReference type="PROSITE" id="PS52029"/>
    </source>
</evidence>